<organism evidence="4 5">
    <name type="scientific">Drosophila kikkawai</name>
    <name type="common">Fruit fly</name>
    <dbReference type="NCBI Taxonomy" id="30033"/>
    <lineage>
        <taxon>Eukaryota</taxon>
        <taxon>Metazoa</taxon>
        <taxon>Ecdysozoa</taxon>
        <taxon>Arthropoda</taxon>
        <taxon>Hexapoda</taxon>
        <taxon>Insecta</taxon>
        <taxon>Pterygota</taxon>
        <taxon>Neoptera</taxon>
        <taxon>Endopterygota</taxon>
        <taxon>Diptera</taxon>
        <taxon>Brachycera</taxon>
        <taxon>Muscomorpha</taxon>
        <taxon>Ephydroidea</taxon>
        <taxon>Drosophilidae</taxon>
        <taxon>Drosophila</taxon>
        <taxon>Sophophora</taxon>
    </lineage>
</organism>
<dbReference type="OrthoDB" id="7419495at2759"/>
<dbReference type="GO" id="GO:0005615">
    <property type="term" value="C:extracellular space"/>
    <property type="evidence" value="ECO:0007669"/>
    <property type="project" value="UniProtKB-ARBA"/>
</dbReference>
<dbReference type="Gene3D" id="2.60.40.1520">
    <property type="entry name" value="Hemocyanin, C-terminal domain"/>
    <property type="match status" value="1"/>
</dbReference>
<dbReference type="Gene3D" id="1.20.1370.10">
    <property type="entry name" value="Hemocyanin, N-terminal domain"/>
    <property type="match status" value="1"/>
</dbReference>
<dbReference type="PANTHER" id="PTHR11511">
    <property type="entry name" value="LARVAL STORAGE PROTEIN/PHENOLOXIDASE"/>
    <property type="match status" value="1"/>
</dbReference>
<dbReference type="InterPro" id="IPR005203">
    <property type="entry name" value="Hemocyanin_C"/>
</dbReference>
<dbReference type="SUPFAM" id="SSF48050">
    <property type="entry name" value="Hemocyanin, N-terminal domain"/>
    <property type="match status" value="1"/>
</dbReference>
<feature type="domain" description="Hemocyanin C-terminal" evidence="3">
    <location>
        <begin position="468"/>
        <end position="632"/>
    </location>
</feature>
<keyword evidence="4" id="KW-1185">Reference proteome</keyword>
<sequence length="653" mass="75345">MLRLTFACLCCLLLGDVTSSFSNHWKLPALRSHLGSSESLTSPTNWQLRQRFLLDLLLQVHKPLLHQQLIEMGSQLNEDPQEYKEGSWSLIKEFLGRVHQNQVPRPFTIYNQLDEEMPQNLLGVYRFLVLAKDWTSFQRNACYARIHFHPILFVNALQIAVGEREDAKDLRLPAMFEVLPQLYFEKEVILAAQEIAWHQLTPIRLVTPKRNWKHVFLKYFSPREILTKEEPMSADPLIIDNIRNLAYLSLDLELNSHWNKLINQLVISLEEAKEGIQHQDIIDGDRLMAFRGPGDEDSYRRQLAMRAHSHNSQIYLYNLKQFVAALHMEDLATGQKSTEVIDQPLMTTGGVPYQSTSLDSEAIRRILDLTLEDLKKQIDEVVSHNKDYIENTFIAEKIIANNYLNICRHLSLPINGYKADKPSMLGLATANLRDPIYRSLLFRLQKIISSYGKGNVIQKEGKGIQPIINKVTVSSLLTYEETVYTDLINLIDQQLLQSQRNNLQFLQRHLVARQRRLNHEPFSITLDIEAPAEMTVQARIYLAQANQSSPHLHLDTFVCSLKKGFNQFERLFPSALKESTLSELYEADYPTASDSFRGFPTHLMLPRGTREGLKLQLFVELTAWTGWEQENEEVPLPVLTKSLKDVIIFHRQA</sequence>
<feature type="domain" description="Hemocyanin N-terminal" evidence="2">
    <location>
        <begin position="47"/>
        <end position="168"/>
    </location>
</feature>
<keyword evidence="1" id="KW-0732">Signal</keyword>
<dbReference type="PANTHER" id="PTHR11511:SF5">
    <property type="entry name" value="FAT-BODY PROTEIN 1-RELATED"/>
    <property type="match status" value="1"/>
</dbReference>
<dbReference type="InterPro" id="IPR005204">
    <property type="entry name" value="Hemocyanin_N"/>
</dbReference>
<feature type="signal peptide" evidence="1">
    <location>
        <begin position="1"/>
        <end position="20"/>
    </location>
</feature>
<gene>
    <name evidence="5" type="primary">LOC108083084</name>
</gene>
<evidence type="ECO:0000313" key="5">
    <source>
        <dbReference type="RefSeq" id="XP_017034217.1"/>
    </source>
</evidence>
<accession>A0A6P4IYP0</accession>
<dbReference type="Pfam" id="PF03723">
    <property type="entry name" value="Hemocyanin_C"/>
    <property type="match status" value="1"/>
</dbReference>
<dbReference type="AlphaFoldDB" id="A0A6P4IYP0"/>
<reference evidence="5" key="1">
    <citation type="submission" date="2025-08" db="UniProtKB">
        <authorList>
            <consortium name="RefSeq"/>
        </authorList>
    </citation>
    <scope>IDENTIFICATION</scope>
    <source>
        <strain evidence="5">14028-0561.14</strain>
        <tissue evidence="5">Whole fly</tissue>
    </source>
</reference>
<evidence type="ECO:0000256" key="1">
    <source>
        <dbReference type="SAM" id="SignalP"/>
    </source>
</evidence>
<dbReference type="InterPro" id="IPR037020">
    <property type="entry name" value="Hemocyanin_C_sf"/>
</dbReference>
<dbReference type="SUPFAM" id="SSF81296">
    <property type="entry name" value="E set domains"/>
    <property type="match status" value="1"/>
</dbReference>
<evidence type="ECO:0000259" key="2">
    <source>
        <dbReference type="Pfam" id="PF03722"/>
    </source>
</evidence>
<dbReference type="GeneID" id="108083084"/>
<dbReference type="GO" id="GO:0097009">
    <property type="term" value="P:energy homeostasis"/>
    <property type="evidence" value="ECO:0007669"/>
    <property type="project" value="UniProtKB-ARBA"/>
</dbReference>
<evidence type="ECO:0000313" key="4">
    <source>
        <dbReference type="Proteomes" id="UP001652661"/>
    </source>
</evidence>
<dbReference type="Proteomes" id="UP001652661">
    <property type="component" value="Chromosome 3L"/>
</dbReference>
<proteinExistence type="predicted"/>
<name>A0A6P4IYP0_DROKI</name>
<dbReference type="InterPro" id="IPR013788">
    <property type="entry name" value="Hemocyanin/hexamerin"/>
</dbReference>
<dbReference type="RefSeq" id="XP_017034217.1">
    <property type="nucleotide sequence ID" value="XM_017178728.3"/>
</dbReference>
<dbReference type="GO" id="GO:0045735">
    <property type="term" value="F:nutrient reservoir activity"/>
    <property type="evidence" value="ECO:0007669"/>
    <property type="project" value="UniProtKB-ARBA"/>
</dbReference>
<feature type="chain" id="PRO_5027553164" evidence="1">
    <location>
        <begin position="21"/>
        <end position="653"/>
    </location>
</feature>
<dbReference type="InterPro" id="IPR014756">
    <property type="entry name" value="Ig_E-set"/>
</dbReference>
<evidence type="ECO:0000259" key="3">
    <source>
        <dbReference type="Pfam" id="PF03723"/>
    </source>
</evidence>
<dbReference type="InterPro" id="IPR036697">
    <property type="entry name" value="Hemocyanin_N_sf"/>
</dbReference>
<protein>
    <submittedName>
        <fullName evidence="5">Larval serum protein 1 alpha chain</fullName>
    </submittedName>
</protein>
<dbReference type="Pfam" id="PF03722">
    <property type="entry name" value="Hemocyanin_N"/>
    <property type="match status" value="1"/>
</dbReference>